<keyword evidence="2" id="KW-1185">Reference proteome</keyword>
<evidence type="ECO:0000313" key="1">
    <source>
        <dbReference type="EMBL" id="GMN57417.1"/>
    </source>
</evidence>
<name>A0AA88DLC4_FICCA</name>
<proteinExistence type="predicted"/>
<evidence type="ECO:0000313" key="2">
    <source>
        <dbReference type="Proteomes" id="UP001187192"/>
    </source>
</evidence>
<dbReference type="EMBL" id="BTGU01000070">
    <property type="protein sequence ID" value="GMN57417.1"/>
    <property type="molecule type" value="Genomic_DNA"/>
</dbReference>
<accession>A0AA88DLC4</accession>
<reference evidence="1" key="1">
    <citation type="submission" date="2023-07" db="EMBL/GenBank/DDBJ databases">
        <title>draft genome sequence of fig (Ficus carica).</title>
        <authorList>
            <person name="Takahashi T."/>
            <person name="Nishimura K."/>
        </authorList>
    </citation>
    <scope>NUCLEOTIDE SEQUENCE</scope>
</reference>
<organism evidence="1 2">
    <name type="scientific">Ficus carica</name>
    <name type="common">Common fig</name>
    <dbReference type="NCBI Taxonomy" id="3494"/>
    <lineage>
        <taxon>Eukaryota</taxon>
        <taxon>Viridiplantae</taxon>
        <taxon>Streptophyta</taxon>
        <taxon>Embryophyta</taxon>
        <taxon>Tracheophyta</taxon>
        <taxon>Spermatophyta</taxon>
        <taxon>Magnoliopsida</taxon>
        <taxon>eudicotyledons</taxon>
        <taxon>Gunneridae</taxon>
        <taxon>Pentapetalae</taxon>
        <taxon>rosids</taxon>
        <taxon>fabids</taxon>
        <taxon>Rosales</taxon>
        <taxon>Moraceae</taxon>
        <taxon>Ficeae</taxon>
        <taxon>Ficus</taxon>
    </lineage>
</organism>
<dbReference type="AlphaFoldDB" id="A0AA88DLC4"/>
<gene>
    <name evidence="1" type="ORF">TIFTF001_026522</name>
</gene>
<dbReference type="Proteomes" id="UP001187192">
    <property type="component" value="Unassembled WGS sequence"/>
</dbReference>
<protein>
    <submittedName>
        <fullName evidence="1">Uncharacterized protein</fullName>
    </submittedName>
</protein>
<comment type="caution">
    <text evidence="1">The sequence shown here is derived from an EMBL/GenBank/DDBJ whole genome shotgun (WGS) entry which is preliminary data.</text>
</comment>
<sequence length="131" mass="13777">MSYLQGKPSITLEISTADLATPAGTAPIARARYSSDRKIGGGSGSGADARLEVNSVVVAALLPAPIAKLDADSVPAPIVRLEADPMSQRRLLSGADLKAGGGFDRRDGGFLPARRRWFKPKGERERGMGFV</sequence>